<proteinExistence type="predicted"/>
<protein>
    <submittedName>
        <fullName evidence="2">Uncharacterized protein</fullName>
    </submittedName>
</protein>
<evidence type="ECO:0000313" key="3">
    <source>
        <dbReference type="Proteomes" id="UP000001471"/>
    </source>
</evidence>
<dbReference type="InParanoid" id="B2W966"/>
<feature type="region of interest" description="Disordered" evidence="1">
    <location>
        <begin position="97"/>
        <end position="116"/>
    </location>
</feature>
<dbReference type="AlphaFoldDB" id="B2W966"/>
<dbReference type="EMBL" id="DS231620">
    <property type="protein sequence ID" value="EDU49444.1"/>
    <property type="molecule type" value="Genomic_DNA"/>
</dbReference>
<feature type="compositionally biased region" description="Pro residues" evidence="1">
    <location>
        <begin position="383"/>
        <end position="394"/>
    </location>
</feature>
<evidence type="ECO:0000313" key="2">
    <source>
        <dbReference type="EMBL" id="EDU49444.1"/>
    </source>
</evidence>
<reference evidence="3" key="1">
    <citation type="journal article" date="2013" name="G3 (Bethesda)">
        <title>Comparative genomics of a plant-pathogenic fungus, Pyrenophora tritici-repentis, reveals transduplication and the impact of repeat elements on pathogenicity and population divergence.</title>
        <authorList>
            <person name="Manning V.A."/>
            <person name="Pandelova I."/>
            <person name="Dhillon B."/>
            <person name="Wilhelm L.J."/>
            <person name="Goodwin S.B."/>
            <person name="Berlin A.M."/>
            <person name="Figueroa M."/>
            <person name="Freitag M."/>
            <person name="Hane J.K."/>
            <person name="Henrissat B."/>
            <person name="Holman W.H."/>
            <person name="Kodira C.D."/>
            <person name="Martin J."/>
            <person name="Oliver R.P."/>
            <person name="Robbertse B."/>
            <person name="Schackwitz W."/>
            <person name="Schwartz D.C."/>
            <person name="Spatafora J.W."/>
            <person name="Turgeon B.G."/>
            <person name="Yandava C."/>
            <person name="Young S."/>
            <person name="Zhou S."/>
            <person name="Zeng Q."/>
            <person name="Grigoriev I.V."/>
            <person name="Ma L.-J."/>
            <person name="Ciuffetti L.M."/>
        </authorList>
    </citation>
    <scope>NUCLEOTIDE SEQUENCE [LARGE SCALE GENOMIC DNA]</scope>
    <source>
        <strain evidence="3">Pt-1C-BFP</strain>
    </source>
</reference>
<accession>B2W966</accession>
<gene>
    <name evidence="2" type="ORF">PTRG_06524</name>
</gene>
<name>B2W966_PYRTR</name>
<dbReference type="HOGENOM" id="CLU_488305_0_0_1"/>
<dbReference type="OMA" id="GPIKPRF"/>
<dbReference type="Proteomes" id="UP000001471">
    <property type="component" value="Unassembled WGS sequence"/>
</dbReference>
<evidence type="ECO:0000256" key="1">
    <source>
        <dbReference type="SAM" id="MobiDB-lite"/>
    </source>
</evidence>
<organism evidence="2 3">
    <name type="scientific">Pyrenophora tritici-repentis (strain Pt-1C-BFP)</name>
    <name type="common">Wheat tan spot fungus</name>
    <name type="synonym">Drechslera tritici-repentis</name>
    <dbReference type="NCBI Taxonomy" id="426418"/>
    <lineage>
        <taxon>Eukaryota</taxon>
        <taxon>Fungi</taxon>
        <taxon>Dikarya</taxon>
        <taxon>Ascomycota</taxon>
        <taxon>Pezizomycotina</taxon>
        <taxon>Dothideomycetes</taxon>
        <taxon>Pleosporomycetidae</taxon>
        <taxon>Pleosporales</taxon>
        <taxon>Pleosporineae</taxon>
        <taxon>Pleosporaceae</taxon>
        <taxon>Pyrenophora</taxon>
    </lineage>
</organism>
<sequence>MGAELETRIKETAVKQHPELLPESLPKKGHIFTMQIVSLSNVVSSALRVPDMHGTAVKSSVNDNKAKSLYERLHRPYNSRSRLSPATPAVAKKAVRSLATTTSRSPPGAVGKAASRKPLIAARARADYPNNVDAAFRQTRIPGPTIKARVRTHSSFWERMTSIIIRRPISTPTTEITEETTEVETKSEDGIIGWEEFSEEDEEGTMAHEADDTSVMFGEDSLNEALSPSLQTDAMRLCERTMISMKRLRMNMKRLINAPWFDGLARCPSYTSDNIGMPRVRPRKVEVPEEVPVVVLDEKEDAPAAATSDMPKAASPAVSIRKPAPVPTVKVTTVKVAGRGKTATAASSATKRQARKPDAASKSTKALKPAVPKTSSRKAPAKVAPPRPKAPTKPQPSKTKTVSAPTLKGGKSTTTKAIVICPASVVRGKLKSALRQPGSKTTQKRIQFLDGPIKPCFYSHDEPANQSLVDAKASETEFDWEPLQGFRRPPSSSQGQGTRELFEFNDLDKFTLKRRFLQRYVSVRAYEARRRQDMLSSGEPGLGQLEYGNGTFKVALQVSGKIVSHDIGIVKDLSEIGSAGKFWGALRQKAIPVVVFGSFYELYEPTIIPDKRVKAFKKPARWPTARFWDKFIRKNFGRLPAADLED</sequence>
<dbReference type="OrthoDB" id="3692694at2759"/>
<feature type="region of interest" description="Disordered" evidence="1">
    <location>
        <begin position="339"/>
        <end position="410"/>
    </location>
</feature>
<feature type="compositionally biased region" description="Low complexity" evidence="1">
    <location>
        <begin position="339"/>
        <end position="351"/>
    </location>
</feature>